<protein>
    <recommendedName>
        <fullName evidence="1">Hemerythrin-like domain-containing protein</fullName>
    </recommendedName>
</protein>
<accession>A0A5N5QLY4</accession>
<proteinExistence type="predicted"/>
<dbReference type="CDD" id="cd12108">
    <property type="entry name" value="Hr-like"/>
    <property type="match status" value="1"/>
</dbReference>
<comment type="caution">
    <text evidence="2">The sequence shown here is derived from an EMBL/GenBank/DDBJ whole genome shotgun (WGS) entry which is preliminary data.</text>
</comment>
<evidence type="ECO:0000313" key="3">
    <source>
        <dbReference type="Proteomes" id="UP000383932"/>
    </source>
</evidence>
<dbReference type="EMBL" id="SSOP01000054">
    <property type="protein sequence ID" value="KAB5592785.1"/>
    <property type="molecule type" value="Genomic_DNA"/>
</dbReference>
<sequence length="309" mass="35458">MAHSPEPREAPAKCICGCSNGISSQFNGSLKEGGHVVVNTTRNLSLELHLELLPLPRLSDLTSFDMTSYPYPLIPTPQGDWRKSLYDLHAIRMAGIHNIFIRSFNAIIYHAPNITSEDVPSFMKFCSIVAASIHEHHSVEEQVIFPFFESKLGKGAMDANVTQHHDFMPKFDEWSDLCQNILAKQSKFDPTDFVLLLRESTDLLSVHLIEEVPTMESSILRKHFSEAELHDLEERLAKHLQERASVWGLPILFASGDISYNSWFPDEIPGFLIFIARHIVMRFAWKTWRYGQSDKYCRLKDEFKSMYNL</sequence>
<gene>
    <name evidence="2" type="ORF">CTheo_3769</name>
</gene>
<dbReference type="OrthoDB" id="58416at2759"/>
<name>A0A5N5QLY4_9AGAM</name>
<dbReference type="PANTHER" id="PTHR38048">
    <property type="entry name" value="EXPRESSED PROTEIN"/>
    <property type="match status" value="1"/>
</dbReference>
<dbReference type="PANTHER" id="PTHR38048:SF2">
    <property type="entry name" value="HEMERYTHRIN-LIKE DOMAIN-CONTAINING PROTEIN"/>
    <property type="match status" value="1"/>
</dbReference>
<evidence type="ECO:0000313" key="2">
    <source>
        <dbReference type="EMBL" id="KAB5592785.1"/>
    </source>
</evidence>
<dbReference type="AlphaFoldDB" id="A0A5N5QLY4"/>
<dbReference type="InterPro" id="IPR053206">
    <property type="entry name" value="Dimeric_xanthone_biosynth"/>
</dbReference>
<feature type="domain" description="Hemerythrin-like" evidence="1">
    <location>
        <begin position="97"/>
        <end position="208"/>
    </location>
</feature>
<dbReference type="Proteomes" id="UP000383932">
    <property type="component" value="Unassembled WGS sequence"/>
</dbReference>
<keyword evidence="3" id="KW-1185">Reference proteome</keyword>
<evidence type="ECO:0000259" key="1">
    <source>
        <dbReference type="Pfam" id="PF01814"/>
    </source>
</evidence>
<dbReference type="Pfam" id="PF01814">
    <property type="entry name" value="Hemerythrin"/>
    <property type="match status" value="1"/>
</dbReference>
<dbReference type="Gene3D" id="1.20.120.520">
    <property type="entry name" value="nmb1532 protein domain like"/>
    <property type="match status" value="1"/>
</dbReference>
<organism evidence="2 3">
    <name type="scientific">Ceratobasidium theobromae</name>
    <dbReference type="NCBI Taxonomy" id="1582974"/>
    <lineage>
        <taxon>Eukaryota</taxon>
        <taxon>Fungi</taxon>
        <taxon>Dikarya</taxon>
        <taxon>Basidiomycota</taxon>
        <taxon>Agaricomycotina</taxon>
        <taxon>Agaricomycetes</taxon>
        <taxon>Cantharellales</taxon>
        <taxon>Ceratobasidiaceae</taxon>
        <taxon>Ceratobasidium</taxon>
    </lineage>
</organism>
<dbReference type="InterPro" id="IPR012312">
    <property type="entry name" value="Hemerythrin-like"/>
</dbReference>
<reference evidence="2 3" key="1">
    <citation type="journal article" date="2019" name="Fungal Biol. Biotechnol.">
        <title>Draft genome sequence of fastidious pathogen Ceratobasidium theobromae, which causes vascular-streak dieback in Theobroma cacao.</title>
        <authorList>
            <person name="Ali S.S."/>
            <person name="Asman A."/>
            <person name="Shao J."/>
            <person name="Firmansyah A.P."/>
            <person name="Susilo A.W."/>
            <person name="Rosmana A."/>
            <person name="McMahon P."/>
            <person name="Junaid M."/>
            <person name="Guest D."/>
            <person name="Kheng T.Y."/>
            <person name="Meinhardt L.W."/>
            <person name="Bailey B.A."/>
        </authorList>
    </citation>
    <scope>NUCLEOTIDE SEQUENCE [LARGE SCALE GENOMIC DNA]</scope>
    <source>
        <strain evidence="2 3">CT2</strain>
    </source>
</reference>